<dbReference type="RefSeq" id="XP_037221496.1">
    <property type="nucleotide sequence ID" value="XM_037361204.1"/>
</dbReference>
<evidence type="ECO:0000313" key="2">
    <source>
        <dbReference type="Proteomes" id="UP000636479"/>
    </source>
</evidence>
<accession>A0A8H6SY54</accession>
<dbReference type="GeneID" id="59343720"/>
<gene>
    <name evidence="1" type="ORF">MIND_00439000</name>
</gene>
<protein>
    <submittedName>
        <fullName evidence="1">Uncharacterized protein</fullName>
    </submittedName>
</protein>
<name>A0A8H6SY54_9AGAR</name>
<sequence length="137" mass="15645">MHNSRSFFIRLSSSSHYSDFVFISMASTAGPVHPFAPLTPSPLTVCRYELPPPPDFPSFTLIITQRPNNDVLVFPWTPIEYVPRESKLNTVQKSPLPTAQPVQTSTTTIRALLKFFRRYIANIVKKVKRKLVSIERK</sequence>
<evidence type="ECO:0000313" key="1">
    <source>
        <dbReference type="EMBL" id="KAF7306477.1"/>
    </source>
</evidence>
<keyword evidence="2" id="KW-1185">Reference proteome</keyword>
<comment type="caution">
    <text evidence="1">The sequence shown here is derived from an EMBL/GenBank/DDBJ whole genome shotgun (WGS) entry which is preliminary data.</text>
</comment>
<dbReference type="EMBL" id="JACAZF010000004">
    <property type="protein sequence ID" value="KAF7306477.1"/>
    <property type="molecule type" value="Genomic_DNA"/>
</dbReference>
<dbReference type="Proteomes" id="UP000636479">
    <property type="component" value="Unassembled WGS sequence"/>
</dbReference>
<organism evidence="1 2">
    <name type="scientific">Mycena indigotica</name>
    <dbReference type="NCBI Taxonomy" id="2126181"/>
    <lineage>
        <taxon>Eukaryota</taxon>
        <taxon>Fungi</taxon>
        <taxon>Dikarya</taxon>
        <taxon>Basidiomycota</taxon>
        <taxon>Agaricomycotina</taxon>
        <taxon>Agaricomycetes</taxon>
        <taxon>Agaricomycetidae</taxon>
        <taxon>Agaricales</taxon>
        <taxon>Marasmiineae</taxon>
        <taxon>Mycenaceae</taxon>
        <taxon>Mycena</taxon>
    </lineage>
</organism>
<proteinExistence type="predicted"/>
<reference evidence="1" key="1">
    <citation type="submission" date="2020-05" db="EMBL/GenBank/DDBJ databases">
        <title>Mycena genomes resolve the evolution of fungal bioluminescence.</title>
        <authorList>
            <person name="Tsai I.J."/>
        </authorList>
    </citation>
    <scope>NUCLEOTIDE SEQUENCE</scope>
    <source>
        <strain evidence="1">171206Taipei</strain>
    </source>
</reference>
<dbReference type="OrthoDB" id="3109304at2759"/>
<dbReference type="AlphaFoldDB" id="A0A8H6SY54"/>